<dbReference type="AlphaFoldDB" id="A0A139SKU5"/>
<keyword evidence="2" id="KW-1185">Reference proteome</keyword>
<evidence type="ECO:0000313" key="1">
    <source>
        <dbReference type="EMBL" id="KXU35159.1"/>
    </source>
</evidence>
<reference evidence="2" key="1">
    <citation type="submission" date="2016-02" db="EMBL/GenBank/DDBJ databases">
        <authorList>
            <person name="Sanders J.G."/>
            <person name="Lin J.Y."/>
            <person name="Wertz J.T."/>
            <person name="Russell J.A."/>
            <person name="Moreau C.S."/>
            <person name="Powell S."/>
        </authorList>
    </citation>
    <scope>NUCLEOTIDE SEQUENCE [LARGE SCALE GENOMIC DNA]</scope>
    <source>
        <strain evidence="2">CAG34</strain>
    </source>
</reference>
<dbReference type="EMBL" id="LSZQ01000052">
    <property type="protein sequence ID" value="KXU35159.1"/>
    <property type="molecule type" value="Genomic_DNA"/>
</dbReference>
<proteinExistence type="predicted"/>
<sequence length="73" mass="8546">MHARRATAQPLHIAPCLSRRSLCHLTHAQQGTRPRQRETRLRLWRRRSSLCALKKVARRSRGPTHICQDSLQK</sequence>
<gene>
    <name evidence="1" type="ORF">AXK11_07380</name>
</gene>
<dbReference type="STRING" id="1548207.AXK11_07380"/>
<protein>
    <submittedName>
        <fullName evidence="1">Uncharacterized protein</fullName>
    </submittedName>
</protein>
<name>A0A139SKU5_9BACT</name>
<accession>A0A139SKU5</accession>
<dbReference type="Proteomes" id="UP000070058">
    <property type="component" value="Unassembled WGS sequence"/>
</dbReference>
<evidence type="ECO:0000313" key="2">
    <source>
        <dbReference type="Proteomes" id="UP000070058"/>
    </source>
</evidence>
<organism evidence="1 2">
    <name type="scientific">Cephaloticoccus primus</name>
    <dbReference type="NCBI Taxonomy" id="1548207"/>
    <lineage>
        <taxon>Bacteria</taxon>
        <taxon>Pseudomonadati</taxon>
        <taxon>Verrucomicrobiota</taxon>
        <taxon>Opitutia</taxon>
        <taxon>Opitutales</taxon>
        <taxon>Opitutaceae</taxon>
        <taxon>Cephaloticoccus</taxon>
    </lineage>
</organism>
<comment type="caution">
    <text evidence="1">The sequence shown here is derived from an EMBL/GenBank/DDBJ whole genome shotgun (WGS) entry which is preliminary data.</text>
</comment>